<reference evidence="1 2" key="1">
    <citation type="journal article" date="2022" name="bioRxiv">
        <title>Genomics of Preaxostyla Flagellates Illuminates Evolutionary Transitions and the Path Towards Mitochondrial Loss.</title>
        <authorList>
            <person name="Novak L.V.F."/>
            <person name="Treitli S.C."/>
            <person name="Pyrih J."/>
            <person name="Halakuc P."/>
            <person name="Pipaliya S.V."/>
            <person name="Vacek V."/>
            <person name="Brzon O."/>
            <person name="Soukal P."/>
            <person name="Eme L."/>
            <person name="Dacks J.B."/>
            <person name="Karnkowska A."/>
            <person name="Elias M."/>
            <person name="Hampl V."/>
        </authorList>
    </citation>
    <scope>NUCLEOTIDE SEQUENCE [LARGE SCALE GENOMIC DNA]</scope>
    <source>
        <strain evidence="1">NAU3</strain>
        <tissue evidence="1">Gut</tissue>
    </source>
</reference>
<organism evidence="1 2">
    <name type="scientific">Blattamonas nauphoetae</name>
    <dbReference type="NCBI Taxonomy" id="2049346"/>
    <lineage>
        <taxon>Eukaryota</taxon>
        <taxon>Metamonada</taxon>
        <taxon>Preaxostyla</taxon>
        <taxon>Oxymonadida</taxon>
        <taxon>Blattamonas</taxon>
    </lineage>
</organism>
<gene>
    <name evidence="1" type="ORF">BLNAU_14854</name>
</gene>
<proteinExistence type="predicted"/>
<protein>
    <submittedName>
        <fullName evidence="1">Uncharacterized protein</fullName>
    </submittedName>
</protein>
<keyword evidence="2" id="KW-1185">Reference proteome</keyword>
<dbReference type="Proteomes" id="UP001281761">
    <property type="component" value="Unassembled WGS sequence"/>
</dbReference>
<evidence type="ECO:0000313" key="1">
    <source>
        <dbReference type="EMBL" id="KAK2950168.1"/>
    </source>
</evidence>
<name>A0ABQ9XCD4_9EUKA</name>
<sequence>MENEAVSSNTTNDVCLFDSPEAHPIVNPLQEPFLNFDPISNYSSEDKSTILCSLVALVKAEYPFDDTLQDRAAQFLKNLGPQWGDEQPATKLVTELVHSSAGSPSGFVESITTLLSSPHSMVVAAAWSVIYKIVILSSLDIRCCLVESDLVSKVLVAAQPQTLPISENETIIDNLIWIIFNCINLATQPSVSELGITAAVDQSNHREMIFRKVVFPSSQFVTFLITNRHVLNGDLFKFFMYLLCGHIRICPLHRPTLEYVLASPIAMALSSCLSFIERNDTLWTTLLNINQSLEEWKKEGPEVVQSAKRMTQALIVEGFEDTLEQMLLYEKSGYYSKDVVESCDSISQLLGSNVKNP</sequence>
<dbReference type="EMBL" id="JARBJD010000141">
    <property type="protein sequence ID" value="KAK2950168.1"/>
    <property type="molecule type" value="Genomic_DNA"/>
</dbReference>
<evidence type="ECO:0000313" key="2">
    <source>
        <dbReference type="Proteomes" id="UP001281761"/>
    </source>
</evidence>
<comment type="caution">
    <text evidence="1">The sequence shown here is derived from an EMBL/GenBank/DDBJ whole genome shotgun (WGS) entry which is preliminary data.</text>
</comment>
<accession>A0ABQ9XCD4</accession>